<dbReference type="KEGG" id="asau:88172654"/>
<dbReference type="EMBL" id="CP138895">
    <property type="protein sequence ID" value="WPK24321.1"/>
    <property type="molecule type" value="Genomic_DNA"/>
</dbReference>
<sequence length="668" mass="75830">MDPPQLVEGSGERGVSRIHFRNEEAQTPDAVEEAPRVSAAYQVPQAPTSTAQQIVDQTTPKVDPQKDPIGIHSELITDENKEHLKQIVELLIDKISNVGSGSLPKSNDLGPVYHTLAGCNGVLLLQSVVKTNFDREVMRLSECLLKIDLRNIFNKGSSGENLELAVDLVKKLIARPGQVPTDAEALSVVDGLKTSKGRAFLRESLKVSRHIVKRVWFDMLMLACEFLCASRFVIETVSLRTWEYTVPLVQQLVKVFASVHGFKAFKFIFLFDQFVENIGLFLEHYLKSKVLSEFMFSVAMESKLESRDAIFDALWTRPGLCFVLACTNRENVPKAWSTRFDGPCIPEVQTHDVITTSGNCLKTQYLTYDPLKVMRSSPLCPGLQKQFFRVAKSDVDINTLSHIKKIYNRLTYLSFMKNCRARELPAAHLYEVMSIIKTQGEYLSEKYTETQNFIEKNCRALVSMKNGNKVTFKPGKFFELAKMLEQGYTELVKQNIASLVKKFALGDFDKITPEAQQELTQFNFETETRLSRFLEETRYIVHVFEGGRLYFEKRRNAGHETSIGDAIFLMNGASSGKNIKSTVASVQNNLLIYEDNIRHSTRDLKFSRYLNERLINEFLMTWSEELLGETSPLLDWVGDAEIAQLRTMVFSPGHVNIPLSRPIDRSRS</sequence>
<dbReference type="RefSeq" id="XP_062876704.1">
    <property type="nucleotide sequence ID" value="XM_063020634.1"/>
</dbReference>
<reference evidence="2 3" key="1">
    <citation type="submission" date="2023-10" db="EMBL/GenBank/DDBJ databases">
        <title>Draft Genome Sequence of Candida saopaulonensis from a very Premature Infant with Sepsis.</title>
        <authorList>
            <person name="Ning Y."/>
            <person name="Dai R."/>
            <person name="Xiao M."/>
            <person name="Xu Y."/>
            <person name="Yan Q."/>
            <person name="Zhang L."/>
        </authorList>
    </citation>
    <scope>NUCLEOTIDE SEQUENCE [LARGE SCALE GENOMIC DNA]</scope>
    <source>
        <strain evidence="2 3">19XY460</strain>
    </source>
</reference>
<protein>
    <submittedName>
        <fullName evidence="2">Uncharacterized protein</fullName>
    </submittedName>
</protein>
<evidence type="ECO:0000313" key="3">
    <source>
        <dbReference type="Proteomes" id="UP001338582"/>
    </source>
</evidence>
<dbReference type="AlphaFoldDB" id="A0AAX4H7Y9"/>
<keyword evidence="3" id="KW-1185">Reference proteome</keyword>
<name>A0AAX4H7Y9_9ASCO</name>
<proteinExistence type="predicted"/>
<feature type="compositionally biased region" description="Basic and acidic residues" evidence="1">
    <location>
        <begin position="10"/>
        <end position="24"/>
    </location>
</feature>
<feature type="region of interest" description="Disordered" evidence="1">
    <location>
        <begin position="1"/>
        <end position="31"/>
    </location>
</feature>
<dbReference type="GeneID" id="88172654"/>
<accession>A0AAX4H7Y9</accession>
<organism evidence="2 3">
    <name type="scientific">Australozyma saopauloensis</name>
    <dbReference type="NCBI Taxonomy" id="291208"/>
    <lineage>
        <taxon>Eukaryota</taxon>
        <taxon>Fungi</taxon>
        <taxon>Dikarya</taxon>
        <taxon>Ascomycota</taxon>
        <taxon>Saccharomycotina</taxon>
        <taxon>Pichiomycetes</taxon>
        <taxon>Metschnikowiaceae</taxon>
        <taxon>Australozyma</taxon>
    </lineage>
</organism>
<evidence type="ECO:0000256" key="1">
    <source>
        <dbReference type="SAM" id="MobiDB-lite"/>
    </source>
</evidence>
<evidence type="ECO:0000313" key="2">
    <source>
        <dbReference type="EMBL" id="WPK24321.1"/>
    </source>
</evidence>
<gene>
    <name evidence="2" type="ORF">PUMCH_001589</name>
</gene>
<dbReference type="Proteomes" id="UP001338582">
    <property type="component" value="Chromosome 2"/>
</dbReference>